<accession>A0ABV3ZGK8</accession>
<feature type="transmembrane region" description="Helical" evidence="1">
    <location>
        <begin position="97"/>
        <end position="118"/>
    </location>
</feature>
<protein>
    <submittedName>
        <fullName evidence="2">DUF983 domain-containing protein</fullName>
    </submittedName>
</protein>
<organism evidence="2 3">
    <name type="scientific">Danxiaibacter flavus</name>
    <dbReference type="NCBI Taxonomy" id="3049108"/>
    <lineage>
        <taxon>Bacteria</taxon>
        <taxon>Pseudomonadati</taxon>
        <taxon>Bacteroidota</taxon>
        <taxon>Chitinophagia</taxon>
        <taxon>Chitinophagales</taxon>
        <taxon>Chitinophagaceae</taxon>
        <taxon>Danxiaibacter</taxon>
    </lineage>
</organism>
<keyword evidence="1" id="KW-1133">Transmembrane helix</keyword>
<feature type="transmembrane region" description="Helical" evidence="1">
    <location>
        <begin position="66"/>
        <end position="85"/>
    </location>
</feature>
<comment type="caution">
    <text evidence="2">The sequence shown here is derived from an EMBL/GenBank/DDBJ whole genome shotgun (WGS) entry which is preliminary data.</text>
</comment>
<dbReference type="RefSeq" id="WP_369329625.1">
    <property type="nucleotide sequence ID" value="NZ_JAULBC010000003.1"/>
</dbReference>
<keyword evidence="1" id="KW-0812">Transmembrane</keyword>
<dbReference type="Pfam" id="PF06170">
    <property type="entry name" value="DUF983"/>
    <property type="match status" value="1"/>
</dbReference>
<proteinExistence type="predicted"/>
<keyword evidence="1" id="KW-0472">Membrane</keyword>
<dbReference type="EMBL" id="JAULBC010000003">
    <property type="protein sequence ID" value="MEX6688216.1"/>
    <property type="molecule type" value="Genomic_DNA"/>
</dbReference>
<dbReference type="InterPro" id="IPR009325">
    <property type="entry name" value="DUF983"/>
</dbReference>
<evidence type="ECO:0000313" key="2">
    <source>
        <dbReference type="EMBL" id="MEX6688216.1"/>
    </source>
</evidence>
<name>A0ABV3ZGK8_9BACT</name>
<evidence type="ECO:0000256" key="1">
    <source>
        <dbReference type="SAM" id="Phobius"/>
    </source>
</evidence>
<gene>
    <name evidence="2" type="ORF">QTN47_11955</name>
</gene>
<keyword evidence="3" id="KW-1185">Reference proteome</keyword>
<reference evidence="2 3" key="1">
    <citation type="submission" date="2023-07" db="EMBL/GenBank/DDBJ databases">
        <authorList>
            <person name="Lian W.-H."/>
        </authorList>
    </citation>
    <scope>NUCLEOTIDE SEQUENCE [LARGE SCALE GENOMIC DNA]</scope>
    <source>
        <strain evidence="2 3">SYSU DXS3180</strain>
    </source>
</reference>
<evidence type="ECO:0000313" key="3">
    <source>
        <dbReference type="Proteomes" id="UP001560573"/>
    </source>
</evidence>
<dbReference type="Proteomes" id="UP001560573">
    <property type="component" value="Unassembled WGS sequence"/>
</dbReference>
<sequence length="152" mass="18071">MANHKEHVHTSPLQLFKCKCPRCRQGNMFQEKNPYKLRSFMKMNDQCPVCGQYFDLEVGFYYGSSYVSYALTVAFSGFTFAAWWFTIGFSLTDSRIFYWMAVNAVLLILLQPVFMRVARTLWLAFFIRYDKNWSDHAINKPERQNEAWKNAW</sequence>